<organism evidence="1">
    <name type="scientific">Gibberella zeae</name>
    <name type="common">Wheat head blight fungus</name>
    <name type="synonym">Fusarium graminearum</name>
    <dbReference type="NCBI Taxonomy" id="5518"/>
    <lineage>
        <taxon>Eukaryota</taxon>
        <taxon>Fungi</taxon>
        <taxon>Dikarya</taxon>
        <taxon>Ascomycota</taxon>
        <taxon>Pezizomycotina</taxon>
        <taxon>Sordariomycetes</taxon>
        <taxon>Hypocreomycetidae</taxon>
        <taxon>Hypocreales</taxon>
        <taxon>Nectriaceae</taxon>
        <taxon>Fusarium</taxon>
    </lineage>
</organism>
<name>A0A4E9DPR1_GIBZA</name>
<evidence type="ECO:0000313" key="1">
    <source>
        <dbReference type="EMBL" id="VIO54135.1"/>
    </source>
</evidence>
<accession>A0A4E9DPR1</accession>
<gene>
    <name evidence="1" type="ORF">FUG_LOCUS114680</name>
</gene>
<sequence length="246" mass="27250">MNTTYTITIKNNSMYPRSFVLFQDIPGPSNIPSQDVFTNVYQRALGISGKGEDEALFEISSECFAVHGASTRSDMGMITVKISDYKPVKLGPQGSRFYLTNRQSPTFDREDGSSEAAGAFIISTDDTFWSFHSKERGGFLTVYRIGDLYFGVGAKDISTGRVVPVQTYQARPGTVAQVFPKIKYHIAFGDYQPGSIVDLITLGRVLTIDFTGCKARSATFILNEENMFIPDPKVQNGDITWRVVDS</sequence>
<reference evidence="1" key="1">
    <citation type="submission" date="2019-04" db="EMBL/GenBank/DDBJ databases">
        <authorList>
            <person name="Melise S."/>
            <person name="Noan J."/>
            <person name="Okalmin O."/>
        </authorList>
    </citation>
    <scope>NUCLEOTIDE SEQUENCE</scope>
    <source>
        <strain evidence="1">FN9</strain>
    </source>
</reference>
<dbReference type="EMBL" id="CAAKMV010000088">
    <property type="protein sequence ID" value="VIO54135.1"/>
    <property type="molecule type" value="Genomic_DNA"/>
</dbReference>
<dbReference type="AlphaFoldDB" id="A0A4E9DPR1"/>
<proteinExistence type="predicted"/>
<protein>
    <submittedName>
        <fullName evidence="1">Uncharacterized protein</fullName>
    </submittedName>
</protein>